<dbReference type="Gene3D" id="3.60.15.10">
    <property type="entry name" value="Ribonuclease Z/Hydroxyacylglutathione hydrolase-like"/>
    <property type="match status" value="1"/>
</dbReference>
<feature type="transmembrane region" description="Helical" evidence="6">
    <location>
        <begin position="52"/>
        <end position="70"/>
    </location>
</feature>
<accession>A0A918JFF3</accession>
<dbReference type="Pfam" id="PF13567">
    <property type="entry name" value="DUF4131"/>
    <property type="match status" value="1"/>
</dbReference>
<dbReference type="NCBIfam" id="TIGR00360">
    <property type="entry name" value="ComEC_N-term"/>
    <property type="match status" value="1"/>
</dbReference>
<dbReference type="InterPro" id="IPR035681">
    <property type="entry name" value="ComA-like_MBL"/>
</dbReference>
<organism evidence="8 9">
    <name type="scientific">Advenella faeciporci</name>
    <dbReference type="NCBI Taxonomy" id="797535"/>
    <lineage>
        <taxon>Bacteria</taxon>
        <taxon>Pseudomonadati</taxon>
        <taxon>Pseudomonadota</taxon>
        <taxon>Betaproteobacteria</taxon>
        <taxon>Burkholderiales</taxon>
        <taxon>Alcaligenaceae</taxon>
    </lineage>
</organism>
<evidence type="ECO:0000256" key="2">
    <source>
        <dbReference type="ARBA" id="ARBA00022475"/>
    </source>
</evidence>
<feature type="transmembrane region" description="Helical" evidence="6">
    <location>
        <begin position="443"/>
        <end position="466"/>
    </location>
</feature>
<evidence type="ECO:0000256" key="3">
    <source>
        <dbReference type="ARBA" id="ARBA00022692"/>
    </source>
</evidence>
<feature type="transmembrane region" description="Helical" evidence="6">
    <location>
        <begin position="366"/>
        <end position="386"/>
    </location>
</feature>
<reference evidence="8" key="2">
    <citation type="submission" date="2020-09" db="EMBL/GenBank/DDBJ databases">
        <authorList>
            <person name="Sun Q."/>
            <person name="Kim S."/>
        </authorList>
    </citation>
    <scope>NUCLEOTIDE SEQUENCE</scope>
    <source>
        <strain evidence="8">KCTC 23732</strain>
    </source>
</reference>
<keyword evidence="2" id="KW-1003">Cell membrane</keyword>
<protein>
    <submittedName>
        <fullName evidence="8">DNA internalization-related competence protein ComEC/Rec2</fullName>
    </submittedName>
</protein>
<dbReference type="PANTHER" id="PTHR30619">
    <property type="entry name" value="DNA INTERNALIZATION/COMPETENCE PROTEIN COMEC/REC2"/>
    <property type="match status" value="1"/>
</dbReference>
<evidence type="ECO:0000259" key="7">
    <source>
        <dbReference type="SMART" id="SM00849"/>
    </source>
</evidence>
<comment type="caution">
    <text evidence="8">The sequence shown here is derived from an EMBL/GenBank/DDBJ whole genome shotgun (WGS) entry which is preliminary data.</text>
</comment>
<dbReference type="AlphaFoldDB" id="A0A918JFF3"/>
<dbReference type="InterPro" id="IPR004797">
    <property type="entry name" value="Competence_ComEC/Rec2"/>
</dbReference>
<sequence>MRVYWICLAGACLGIAGVQLLPDLPSLAIISLLAGLSLLAWLCVWPSPFPGLKALLLGVLCFLLGMAYATHKGQLRLADSLASIHENKTSRVVLRVAEIALYGPDYVQFKAKVLDRFSIQGIPVHIQVRWQAGTWPGIYGKPKDINDKLPLIRPGQVWEMSLKLKRVHGAMNPNGFDYETHAFANNIRAMGAVKGQPKLLADEPFSSFAIAVERLRDQVRSAMLPYLKDKRYGSVMVALVMGDQNGIAQDDWKLFNLSGVTHLVSISGSHITMLAVLGHFLVLWGCKRIKLKGKLLSDYRSIHVLAAFVGLLVAWAYCLLAGWGVPAQRTLLMLAIGYGLILFRWRMSIFFILLLTCLGVLLLDPWAMLSSGFWLSFSAVAVLIWLGRHHAQQGSVNRQNRGKKMLSAFALAARFQLMITLALAPFLILLFSQFSLVSPLVNAYAIPLIGWVITPLSLLFALLALLNLHTPATQWLGNLAHDILQGVLDLTQWFAQLPWASIYIATPALWGLLLAMAGVFIVCQAKGLPYKNLAWCFMVPVFLGKADRPLPGYWNLIALDVGQGTAVVVLTQRHAVLFDAGPRTSHANEAGSRTILPYLRSAGVKRLDAVVVSHSDVDHAGGFASVIAGVHTGMAYASFGLERFLAEEEKRLDQDYVLPNRDLAYLPCGQGQAFSFDGVSFTFLNSGQLPLPNESGNAQSCVLKVQGSQHSALLTGDIHVEQEAGLVQLGLEKVNVVVVPHHGANTSSSLPFVQALKADHAIVQNGYLNRYGHPHRQVQRHWEDAGSVFWRTDRDGAITVRSSIQGLGLLAARSTTKRYWHAR</sequence>
<feature type="transmembrane region" description="Helical" evidence="6">
    <location>
        <begin position="27"/>
        <end position="45"/>
    </location>
</feature>
<feature type="transmembrane region" description="Helical" evidence="6">
    <location>
        <begin position="263"/>
        <end position="284"/>
    </location>
</feature>
<feature type="domain" description="Metallo-beta-lactamase" evidence="7">
    <location>
        <begin position="563"/>
        <end position="767"/>
    </location>
</feature>
<dbReference type="InterPro" id="IPR052159">
    <property type="entry name" value="Competence_DNA_uptake"/>
</dbReference>
<dbReference type="SUPFAM" id="SSF56281">
    <property type="entry name" value="Metallo-hydrolase/oxidoreductase"/>
    <property type="match status" value="1"/>
</dbReference>
<name>A0A918JFF3_9BURK</name>
<dbReference type="SMART" id="SM00849">
    <property type="entry name" value="Lactamase_B"/>
    <property type="match status" value="1"/>
</dbReference>
<reference evidence="8" key="1">
    <citation type="journal article" date="2014" name="Int. J. Syst. Evol. Microbiol.">
        <title>Complete genome sequence of Corynebacterium casei LMG S-19264T (=DSM 44701T), isolated from a smear-ripened cheese.</title>
        <authorList>
            <consortium name="US DOE Joint Genome Institute (JGI-PGF)"/>
            <person name="Walter F."/>
            <person name="Albersmeier A."/>
            <person name="Kalinowski J."/>
            <person name="Ruckert C."/>
        </authorList>
    </citation>
    <scope>NUCLEOTIDE SEQUENCE</scope>
    <source>
        <strain evidence="8">KCTC 23732</strain>
    </source>
</reference>
<dbReference type="GO" id="GO:0005886">
    <property type="term" value="C:plasma membrane"/>
    <property type="evidence" value="ECO:0007669"/>
    <property type="project" value="UniProtKB-SubCell"/>
</dbReference>
<evidence type="ECO:0000313" key="9">
    <source>
        <dbReference type="Proteomes" id="UP000608345"/>
    </source>
</evidence>
<keyword evidence="4 6" id="KW-1133">Transmembrane helix</keyword>
<gene>
    <name evidence="8" type="ORF">GCM10011450_05710</name>
</gene>
<dbReference type="NCBIfam" id="TIGR00361">
    <property type="entry name" value="ComEC_Rec2"/>
    <property type="match status" value="1"/>
</dbReference>
<keyword evidence="9" id="KW-1185">Reference proteome</keyword>
<dbReference type="Pfam" id="PF03772">
    <property type="entry name" value="Competence"/>
    <property type="match status" value="1"/>
</dbReference>
<dbReference type="InterPro" id="IPR025405">
    <property type="entry name" value="DUF4131"/>
</dbReference>
<dbReference type="EMBL" id="BMYS01000002">
    <property type="protein sequence ID" value="GGW78622.1"/>
    <property type="molecule type" value="Genomic_DNA"/>
</dbReference>
<evidence type="ECO:0000256" key="5">
    <source>
        <dbReference type="ARBA" id="ARBA00023136"/>
    </source>
</evidence>
<evidence type="ECO:0000256" key="6">
    <source>
        <dbReference type="SAM" id="Phobius"/>
    </source>
</evidence>
<feature type="transmembrane region" description="Helical" evidence="6">
    <location>
        <begin position="406"/>
        <end position="431"/>
    </location>
</feature>
<dbReference type="PANTHER" id="PTHR30619:SF1">
    <property type="entry name" value="RECOMBINATION PROTEIN 2"/>
    <property type="match status" value="1"/>
</dbReference>
<feature type="transmembrane region" description="Helical" evidence="6">
    <location>
        <begin position="304"/>
        <end position="325"/>
    </location>
</feature>
<dbReference type="GO" id="GO:0030420">
    <property type="term" value="P:establishment of competence for transformation"/>
    <property type="evidence" value="ECO:0007669"/>
    <property type="project" value="InterPro"/>
</dbReference>
<dbReference type="CDD" id="cd07731">
    <property type="entry name" value="ComA-like_MBL-fold"/>
    <property type="match status" value="1"/>
</dbReference>
<dbReference type="Pfam" id="PF00753">
    <property type="entry name" value="Lactamase_B"/>
    <property type="match status" value="1"/>
</dbReference>
<dbReference type="InterPro" id="IPR001279">
    <property type="entry name" value="Metallo-B-lactamas"/>
</dbReference>
<proteinExistence type="predicted"/>
<evidence type="ECO:0000256" key="4">
    <source>
        <dbReference type="ARBA" id="ARBA00022989"/>
    </source>
</evidence>
<dbReference type="InterPro" id="IPR004477">
    <property type="entry name" value="ComEC_N"/>
</dbReference>
<comment type="subcellular location">
    <subcellularLocation>
        <location evidence="1">Cell membrane</location>
        <topology evidence="1">Multi-pass membrane protein</topology>
    </subcellularLocation>
</comment>
<feature type="transmembrane region" description="Helical" evidence="6">
    <location>
        <begin position="331"/>
        <end position="354"/>
    </location>
</feature>
<keyword evidence="5 6" id="KW-0472">Membrane</keyword>
<evidence type="ECO:0000313" key="8">
    <source>
        <dbReference type="EMBL" id="GGW78622.1"/>
    </source>
</evidence>
<dbReference type="Proteomes" id="UP000608345">
    <property type="component" value="Unassembled WGS sequence"/>
</dbReference>
<feature type="transmembrane region" description="Helical" evidence="6">
    <location>
        <begin position="500"/>
        <end position="523"/>
    </location>
</feature>
<keyword evidence="3 6" id="KW-0812">Transmembrane</keyword>
<evidence type="ECO:0000256" key="1">
    <source>
        <dbReference type="ARBA" id="ARBA00004651"/>
    </source>
</evidence>
<dbReference type="RefSeq" id="WP_189383933.1">
    <property type="nucleotide sequence ID" value="NZ_BAABFY010000057.1"/>
</dbReference>
<dbReference type="InterPro" id="IPR036866">
    <property type="entry name" value="RibonucZ/Hydroxyglut_hydro"/>
</dbReference>